<feature type="binding site" evidence="15">
    <location>
        <position position="316"/>
    </location>
    <ligand>
        <name>Ca(2+)</name>
        <dbReference type="ChEBI" id="CHEBI:29108"/>
        <label>1</label>
    </ligand>
</feature>
<evidence type="ECO:0000256" key="8">
    <source>
        <dbReference type="ARBA" id="ARBA00022737"/>
    </source>
</evidence>
<dbReference type="InterPro" id="IPR041645">
    <property type="entry name" value="ADAMTS_CR_2"/>
</dbReference>
<evidence type="ECO:0000256" key="1">
    <source>
        <dbReference type="ARBA" id="ARBA00004498"/>
    </source>
</evidence>
<comment type="caution">
    <text evidence="17">Lacks conserved residue(s) required for the propagation of feature annotation.</text>
</comment>
<keyword evidence="6 15" id="KW-0479">Metal-binding</keyword>
<dbReference type="PANTHER" id="PTHR13723">
    <property type="entry name" value="ADAMTS A DISINTEGRIN AND METALLOPROTEASE WITH THROMBOSPONDIN MOTIFS PROTEASE"/>
    <property type="match status" value="1"/>
</dbReference>
<dbReference type="InterPro" id="IPR045371">
    <property type="entry name" value="ADAMTS_CR_3"/>
</dbReference>
<feature type="binding site" evidence="15">
    <location>
        <position position="437"/>
    </location>
    <ligand>
        <name>Ca(2+)</name>
        <dbReference type="ChEBI" id="CHEBI:29108"/>
        <label>1</label>
    </ligand>
</feature>
<dbReference type="Gene3D" id="3.40.1620.60">
    <property type="match status" value="1"/>
</dbReference>
<feature type="disulfide bond" evidence="16">
    <location>
        <begin position="334"/>
        <end position="341"/>
    </location>
</feature>
<feature type="binding site" evidence="15">
    <location>
        <position position="437"/>
    </location>
    <ligand>
        <name>Ca(2+)</name>
        <dbReference type="ChEBI" id="CHEBI:29108"/>
        <label>2</label>
    </ligand>
</feature>
<dbReference type="InterPro" id="IPR050439">
    <property type="entry name" value="ADAMTS_ADAMTS-like"/>
</dbReference>
<evidence type="ECO:0000256" key="2">
    <source>
        <dbReference type="ARBA" id="ARBA00022525"/>
    </source>
</evidence>
<keyword evidence="10 15" id="KW-0862">Zinc</keyword>
<dbReference type="InterPro" id="IPR001590">
    <property type="entry name" value="Peptidase_M12B"/>
</dbReference>
<keyword evidence="8" id="KW-0677">Repeat</keyword>
<dbReference type="Proteomes" id="UP000694680">
    <property type="component" value="Chromosome 3"/>
</dbReference>
<dbReference type="Pfam" id="PF01562">
    <property type="entry name" value="Pep_M12B_propep"/>
    <property type="match status" value="1"/>
</dbReference>
<evidence type="ECO:0000313" key="23">
    <source>
        <dbReference type="Proteomes" id="UP000694680"/>
    </source>
</evidence>
<evidence type="ECO:0000256" key="6">
    <source>
        <dbReference type="ARBA" id="ARBA00022723"/>
    </source>
</evidence>
<keyword evidence="7" id="KW-0732">Signal</keyword>
<feature type="binding site" evidence="15 17">
    <location>
        <position position="375"/>
    </location>
    <ligand>
        <name>Zn(2+)</name>
        <dbReference type="ChEBI" id="CHEBI:29105"/>
        <note>catalytic</note>
    </ligand>
</feature>
<protein>
    <submittedName>
        <fullName evidence="22">A disintegrin and metalloproteinase with thrombospondin motifs 7-like</fullName>
    </submittedName>
</protein>
<comment type="cofactor">
    <cofactor evidence="15">
        <name>Zn(2+)</name>
        <dbReference type="ChEBI" id="CHEBI:29105"/>
    </cofactor>
    <text evidence="15">Binds 1 zinc ion per subunit.</text>
</comment>
<feature type="disulfide bond" evidence="16">
    <location>
        <begin position="392"/>
        <end position="418"/>
    </location>
</feature>
<feature type="disulfide bond" evidence="16">
    <location>
        <begin position="552"/>
        <end position="564"/>
    </location>
</feature>
<feature type="binding site" evidence="15">
    <location>
        <position position="232"/>
    </location>
    <ligand>
        <name>Ca(2+)</name>
        <dbReference type="ChEBI" id="CHEBI:29108"/>
        <label>2</label>
    </ligand>
</feature>
<feature type="disulfide bond" evidence="16">
    <location>
        <begin position="537"/>
        <end position="574"/>
    </location>
</feature>
<evidence type="ECO:0000256" key="13">
    <source>
        <dbReference type="ARBA" id="ARBA00023180"/>
    </source>
</evidence>
<dbReference type="GO" id="GO:0030198">
    <property type="term" value="P:extracellular matrix organization"/>
    <property type="evidence" value="ECO:0007669"/>
    <property type="project" value="InterPro"/>
</dbReference>
<feature type="domain" description="Peptidase M12B" evidence="20">
    <location>
        <begin position="229"/>
        <end position="439"/>
    </location>
</feature>
<dbReference type="Pfam" id="PF17771">
    <property type="entry name" value="ADAMTS_CR_2"/>
    <property type="match status" value="1"/>
</dbReference>
<feature type="disulfide bond" evidence="16">
    <location>
        <begin position="472"/>
        <end position="490"/>
    </location>
</feature>
<dbReference type="FunFam" id="2.60.120.830:FF:000001">
    <property type="entry name" value="A disintegrin and metalloproteinase with thrombospondin motifs 1"/>
    <property type="match status" value="1"/>
</dbReference>
<evidence type="ECO:0000256" key="5">
    <source>
        <dbReference type="ARBA" id="ARBA00022685"/>
    </source>
</evidence>
<feature type="disulfide bond" evidence="16">
    <location>
        <begin position="479"/>
        <end position="509"/>
    </location>
</feature>
<feature type="disulfide bond" evidence="16">
    <location>
        <begin position="503"/>
        <end position="514"/>
    </location>
</feature>
<dbReference type="Pfam" id="PF19030">
    <property type="entry name" value="TSP1_ADAMTS"/>
    <property type="match status" value="6"/>
</dbReference>
<reference evidence="22" key="3">
    <citation type="submission" date="2025-09" db="UniProtKB">
        <authorList>
            <consortium name="Ensembl"/>
        </authorList>
    </citation>
    <scope>IDENTIFICATION</scope>
</reference>
<evidence type="ECO:0000256" key="17">
    <source>
        <dbReference type="PROSITE-ProRule" id="PRU00276"/>
    </source>
</evidence>
<comment type="subcellular location">
    <subcellularLocation>
        <location evidence="1">Secreted</location>
        <location evidence="1">Extracellular space</location>
        <location evidence="1">Extracellular matrix</location>
    </subcellularLocation>
</comment>
<evidence type="ECO:0000256" key="12">
    <source>
        <dbReference type="ARBA" id="ARBA00023157"/>
    </source>
</evidence>
<dbReference type="GO" id="GO:0031012">
    <property type="term" value="C:extracellular matrix"/>
    <property type="evidence" value="ECO:0007669"/>
    <property type="project" value="TreeGrafter"/>
</dbReference>
<keyword evidence="12 16" id="KW-1015">Disulfide bond</keyword>
<dbReference type="SUPFAM" id="SSF82895">
    <property type="entry name" value="TSP-1 type 1 repeat"/>
    <property type="match status" value="7"/>
</dbReference>
<keyword evidence="23" id="KW-1185">Reference proteome</keyword>
<feature type="binding site" evidence="15">
    <location>
        <position position="316"/>
    </location>
    <ligand>
        <name>Ca(2+)</name>
        <dbReference type="ChEBI" id="CHEBI:29108"/>
        <label>2</label>
    </ligand>
</feature>
<feature type="binding site" evidence="15">
    <location>
        <position position="232"/>
    </location>
    <ligand>
        <name>Ca(2+)</name>
        <dbReference type="ChEBI" id="CHEBI:29108"/>
        <label>1</label>
    </ligand>
</feature>
<keyword evidence="2" id="KW-0964">Secreted</keyword>
<reference evidence="22" key="2">
    <citation type="submission" date="2025-08" db="UniProtKB">
        <authorList>
            <consortium name="Ensembl"/>
        </authorList>
    </citation>
    <scope>IDENTIFICATION</scope>
</reference>
<dbReference type="Pfam" id="PF00090">
    <property type="entry name" value="TSP_1"/>
    <property type="match status" value="1"/>
</dbReference>
<dbReference type="PRINTS" id="PR01857">
    <property type="entry name" value="ADAMTSFAMILY"/>
</dbReference>
<feature type="coiled-coil region" evidence="18">
    <location>
        <begin position="192"/>
        <end position="219"/>
    </location>
</feature>
<feature type="disulfide bond" evidence="16">
    <location>
        <begin position="305"/>
        <end position="359"/>
    </location>
</feature>
<dbReference type="FunFam" id="3.40.390.10:FF:000001">
    <property type="entry name" value="A disintegrin and metalloproteinase with thrombospondin motifs 1"/>
    <property type="match status" value="1"/>
</dbReference>
<dbReference type="InterPro" id="IPR010294">
    <property type="entry name" value="ADAMTS_spacer1"/>
</dbReference>
<feature type="binding site" evidence="15 17">
    <location>
        <position position="379"/>
    </location>
    <ligand>
        <name>Zn(2+)</name>
        <dbReference type="ChEBI" id="CHEBI:29105"/>
        <note>catalytic</note>
    </ligand>
</feature>
<dbReference type="Pfam" id="PF01421">
    <property type="entry name" value="Reprolysin"/>
    <property type="match status" value="1"/>
</dbReference>
<evidence type="ECO:0000256" key="19">
    <source>
        <dbReference type="SAM" id="MobiDB-lite"/>
    </source>
</evidence>
<evidence type="ECO:0000256" key="14">
    <source>
        <dbReference type="PIRSR" id="PIRSR613273-1"/>
    </source>
</evidence>
<proteinExistence type="predicted"/>
<organism evidence="22 23">
    <name type="scientific">Gouania willdenowi</name>
    <name type="common">Blunt-snouted clingfish</name>
    <name type="synonym">Lepadogaster willdenowi</name>
    <dbReference type="NCBI Taxonomy" id="441366"/>
    <lineage>
        <taxon>Eukaryota</taxon>
        <taxon>Metazoa</taxon>
        <taxon>Chordata</taxon>
        <taxon>Craniata</taxon>
        <taxon>Vertebrata</taxon>
        <taxon>Euteleostomi</taxon>
        <taxon>Actinopterygii</taxon>
        <taxon>Neopterygii</taxon>
        <taxon>Teleostei</taxon>
        <taxon>Neoteleostei</taxon>
        <taxon>Acanthomorphata</taxon>
        <taxon>Ovalentaria</taxon>
        <taxon>Blenniimorphae</taxon>
        <taxon>Blenniiformes</taxon>
        <taxon>Gobiesocoidei</taxon>
        <taxon>Gobiesocidae</taxon>
        <taxon>Gobiesocinae</taxon>
        <taxon>Gouania</taxon>
    </lineage>
</organism>
<keyword evidence="3" id="KW-0272">Extracellular matrix</keyword>
<dbReference type="Pfam" id="PF19236">
    <property type="entry name" value="ADAMTS_CR_3"/>
    <property type="match status" value="1"/>
</dbReference>
<keyword evidence="13" id="KW-0325">Glycoprotein</keyword>
<dbReference type="Pfam" id="PF05986">
    <property type="entry name" value="ADAMTS_spacer1"/>
    <property type="match status" value="1"/>
</dbReference>
<reference evidence="22" key="1">
    <citation type="submission" date="2020-06" db="EMBL/GenBank/DDBJ databases">
        <authorList>
            <consortium name="Wellcome Sanger Institute Data Sharing"/>
        </authorList>
    </citation>
    <scope>NUCLEOTIDE SEQUENCE [LARGE SCALE GENOMIC DNA]</scope>
</reference>
<keyword evidence="18" id="KW-0175">Coiled coil</keyword>
<dbReference type="Gene3D" id="3.40.390.10">
    <property type="entry name" value="Collagenase (Catalytic Domain)"/>
    <property type="match status" value="1"/>
</dbReference>
<evidence type="ECO:0000256" key="7">
    <source>
        <dbReference type="ARBA" id="ARBA00022729"/>
    </source>
</evidence>
<dbReference type="CDD" id="cd04273">
    <property type="entry name" value="ZnMc_ADAMTS_like"/>
    <property type="match status" value="1"/>
</dbReference>
<dbReference type="PROSITE" id="PS50092">
    <property type="entry name" value="TSP1"/>
    <property type="match status" value="7"/>
</dbReference>
<dbReference type="FunFam" id="2.20.100.10:FF:000005">
    <property type="entry name" value="ADAM metallopeptidase with thrombospondin type 1 motif 9"/>
    <property type="match status" value="2"/>
</dbReference>
<dbReference type="InterPro" id="IPR002870">
    <property type="entry name" value="Peptidase_M12B_N"/>
</dbReference>
<name>A0A8C5HU12_GOUWI</name>
<feature type="disulfide bond" evidence="16">
    <location>
        <begin position="541"/>
        <end position="579"/>
    </location>
</feature>
<feature type="binding site" description="in inhibited form" evidence="15">
    <location>
        <position position="190"/>
    </location>
    <ligand>
        <name>Zn(2+)</name>
        <dbReference type="ChEBI" id="CHEBI:29105"/>
        <note>catalytic</note>
    </ligand>
</feature>
<evidence type="ECO:0000313" key="22">
    <source>
        <dbReference type="Ensembl" id="ENSGWIP00000050007.1"/>
    </source>
</evidence>
<evidence type="ECO:0000256" key="4">
    <source>
        <dbReference type="ARBA" id="ARBA00022670"/>
    </source>
</evidence>
<keyword evidence="11" id="KW-0482">Metalloprotease</keyword>
<dbReference type="GO" id="GO:0006508">
    <property type="term" value="P:proteolysis"/>
    <property type="evidence" value="ECO:0007669"/>
    <property type="project" value="UniProtKB-KW"/>
</dbReference>
<dbReference type="InterPro" id="IPR010909">
    <property type="entry name" value="PLAC"/>
</dbReference>
<accession>A0A8C5HU12</accession>
<evidence type="ECO:0000256" key="9">
    <source>
        <dbReference type="ARBA" id="ARBA00022801"/>
    </source>
</evidence>
<gene>
    <name evidence="22" type="primary">LOC114480760</name>
</gene>
<feature type="binding site" evidence="15">
    <location>
        <position position="323"/>
    </location>
    <ligand>
        <name>Ca(2+)</name>
        <dbReference type="ChEBI" id="CHEBI:29108"/>
        <label>1</label>
    </ligand>
</feature>
<dbReference type="PROSITE" id="PS50900">
    <property type="entry name" value="PLAC"/>
    <property type="match status" value="1"/>
</dbReference>
<dbReference type="GO" id="GO:0046872">
    <property type="term" value="F:metal ion binding"/>
    <property type="evidence" value="ECO:0007669"/>
    <property type="project" value="UniProtKB-KW"/>
</dbReference>
<evidence type="ECO:0000256" key="18">
    <source>
        <dbReference type="SAM" id="Coils"/>
    </source>
</evidence>
<dbReference type="Gene3D" id="2.20.100.10">
    <property type="entry name" value="Thrombospondin type-1 (TSP1) repeat"/>
    <property type="match status" value="7"/>
</dbReference>
<dbReference type="PROSITE" id="PS50215">
    <property type="entry name" value="ADAM_MEPRO"/>
    <property type="match status" value="1"/>
</dbReference>
<evidence type="ECO:0000256" key="15">
    <source>
        <dbReference type="PIRSR" id="PIRSR613273-2"/>
    </source>
</evidence>
<feature type="binding site" evidence="15">
    <location>
        <position position="434"/>
    </location>
    <ligand>
        <name>Ca(2+)</name>
        <dbReference type="ChEBI" id="CHEBI:29108"/>
        <label>1</label>
    </ligand>
</feature>
<dbReference type="FunFam" id="2.20.100.10:FF:000006">
    <property type="entry name" value="A disintegrin and metalloproteinase with thrombospondin motifs 1"/>
    <property type="match status" value="1"/>
</dbReference>
<evidence type="ECO:0000259" key="21">
    <source>
        <dbReference type="PROSITE" id="PS50900"/>
    </source>
</evidence>
<dbReference type="InterPro" id="IPR024079">
    <property type="entry name" value="MetalloPept_cat_dom_sf"/>
</dbReference>
<dbReference type="PANTHER" id="PTHR13723:SF142">
    <property type="entry name" value="A DISINTEGRIN AND METALLOPROTEINASE WITH THROMBOSPONDIN MOTIFS 7"/>
    <property type="match status" value="1"/>
</dbReference>
<keyword evidence="5" id="KW-0165">Cleavage on pair of basic residues</keyword>
<keyword evidence="9" id="KW-0378">Hydrolase</keyword>
<dbReference type="InterPro" id="IPR013273">
    <property type="entry name" value="ADAMTS/ADAMTS-like"/>
</dbReference>
<feature type="binding site" evidence="15 17">
    <location>
        <position position="385"/>
    </location>
    <ligand>
        <name>Zn(2+)</name>
        <dbReference type="ChEBI" id="CHEBI:29105"/>
        <note>catalytic</note>
    </ligand>
</feature>
<dbReference type="InterPro" id="IPR036383">
    <property type="entry name" value="TSP1_rpt_sf"/>
</dbReference>
<dbReference type="Gene3D" id="2.60.120.830">
    <property type="match status" value="1"/>
</dbReference>
<evidence type="ECO:0000256" key="16">
    <source>
        <dbReference type="PIRSR" id="PIRSR613273-3"/>
    </source>
</evidence>
<feature type="domain" description="PLAC" evidence="21">
    <location>
        <begin position="1425"/>
        <end position="1465"/>
    </location>
</feature>
<evidence type="ECO:0000259" key="20">
    <source>
        <dbReference type="PROSITE" id="PS50215"/>
    </source>
</evidence>
<evidence type="ECO:0000256" key="11">
    <source>
        <dbReference type="ARBA" id="ARBA00023049"/>
    </source>
</evidence>
<dbReference type="Ensembl" id="ENSGWIT00000054025.1">
    <property type="protein sequence ID" value="ENSGWIP00000050007.1"/>
    <property type="gene ID" value="ENSGWIG00000024354.1"/>
</dbReference>
<dbReference type="SMART" id="SM00209">
    <property type="entry name" value="TSP1"/>
    <property type="match status" value="8"/>
</dbReference>
<evidence type="ECO:0000256" key="10">
    <source>
        <dbReference type="ARBA" id="ARBA00022833"/>
    </source>
</evidence>
<dbReference type="SUPFAM" id="SSF55486">
    <property type="entry name" value="Metalloproteases ('zincins'), catalytic domain"/>
    <property type="match status" value="1"/>
</dbReference>
<sequence>LFLCGLVPNDPTMVSVGKRFLVHPTRVDARGHFLSNFLSHNARRVQRRQASDGLDDPDRVFYKFWHGGQSLLFNLTPNAHLLAQGFLTERRFGGLNGAQIHPPQVSLCHFLGEVWDDATVQGSAAISTCDGLTGLFKLSREEFFIQPLEKSNIDTTALQAHAIYKRHAPHSSSRMIAKPLTENQTPNGTCGVKDTLHRLENIERQRERWESRQQKRRRRIRQRSISKEKWVETLVVADPKMVDHHGGKAVESYVLAVMNIVAGLFRDASIGNAINVVIVRLILLEEDEDDLKITHHADNSLNSFCKWQKKLNMKGDEHPLHHDVAVLLTRKDICTNVNVPCETLGLSHVAGMCQPHRSCSISEDTGLPLAFTVAHELGHNFGIQHDGNGNDCEPIGKRPFVMSPQLLYGTALPRWSRCSRQYITRFLDRGWGWCLDDPPMKDRLSVTSVLPGVLYSAVHQCRLQYGSASVLCDDMDNICSTLWCTVGSTCHSKLDGAVEGTTCGDNKWCYSGECVAVGFYPQSIHGGWGSWGEWSACSRTCGAGVESAERDCDDPIPKYGGRYCLGERRRHKICNTAACPHELPTFRDIQCSHFNTLPYKGNFYKWESVINRVNPCELHCRPLNEDFSEKLRDVVTDGTPCYEGNKRRDICINGICKSIGCDYMIDSSAVEDRCGVCHGNGSTCTTVKRMFKDSEGLGYVDIGLIPERAWDIRIYEVAAAGNFLALRSDNPNKYYLNGGWTIQWNGEYKAAGTVFTYERTGHLENLTSPGPTLEPLWIQLLFQETNPGVQYEYTINQNISEDNVPVYFWKYGSWTECSATCGKVRDSQRFALYFVKQKMHDSVTEDSIYCACLNKTQLKNSIYCASVCRWWVGEWQKCSQSCGSLGRTKRTVLCIRAVGVEEQKALNPRDCKHIPKPESLSSCNTHIPCPADWTTSNWSKCSSTCGSGVRHRNVSCSRNTGVACDPVKKPSAVASCYTLDCPQVGDNFAGFDQSGSGWSGKEVLNEIKPIPDVKPPSKYSPTKFQPGGENDLHNIVEENFHFHNTIENAGKSQENHIEVDDFYYDYNFINFHEDLSNDFDSNVKISDDSHVLGAQPDVQPTHNMEESTYMETTQANSPPSVYPTISNPKLFISETETFEIPSPDYNEVVVPLELTPSYLPPTSPESTFQPSSTLIQSATLPHFDWSATVSVSTFVQTSTPLSNTAYWIVGNWSACSTSCGLGAIWRTLVCSSGSESDCDPAERPAPAQRCYLRPCSTWRLGEWSKCSKDCEGGVKSREVQCFDLRDQRPLRPFHCRAMSTRPPTQMSCNLQPCRQWYTSSWGLCSEVCGGGEQQRIVTCPEKNQCDRELQPSNIQSCNSQPCSQWLTGSWGQCSALCGGGVQQRLIKCVDTKAETSEEVDQNQCGQDPRPQNIRKCNLQECESTNSASCSRDRLTFRFCNTLRWLGRCHLPNVRSQCCRTCNLRSRSNGSFRLQGSTR</sequence>
<keyword evidence="4" id="KW-0645">Protease</keyword>
<keyword evidence="15" id="KW-0106">Calcium</keyword>
<feature type="disulfide bond" evidence="16">
    <location>
        <begin position="461"/>
        <end position="484"/>
    </location>
</feature>
<evidence type="ECO:0000256" key="3">
    <source>
        <dbReference type="ARBA" id="ARBA00022530"/>
    </source>
</evidence>
<feature type="active site" evidence="14 17">
    <location>
        <position position="376"/>
    </location>
</feature>
<dbReference type="GO" id="GO:0004222">
    <property type="term" value="F:metalloendopeptidase activity"/>
    <property type="evidence" value="ECO:0007669"/>
    <property type="project" value="InterPro"/>
</dbReference>
<feature type="disulfide bond" evidence="16">
    <location>
        <begin position="353"/>
        <end position="434"/>
    </location>
</feature>
<dbReference type="InterPro" id="IPR000884">
    <property type="entry name" value="TSP1_rpt"/>
</dbReference>
<feature type="region of interest" description="Disordered" evidence="19">
    <location>
        <begin position="1009"/>
        <end position="1030"/>
    </location>
</feature>